<evidence type="ECO:0000256" key="1">
    <source>
        <dbReference type="SAM" id="Coils"/>
    </source>
</evidence>
<evidence type="ECO:0000256" key="2">
    <source>
        <dbReference type="SAM" id="MobiDB-lite"/>
    </source>
</evidence>
<protein>
    <submittedName>
        <fullName evidence="3">Uncharacterized protein</fullName>
    </submittedName>
</protein>
<sequence>MLHEEKDVLAENARLRAENAELRDINELLRVTSAGSVGDALDNALAEEEEYRQSHTTNQEQETKVNT</sequence>
<feature type="compositionally biased region" description="Polar residues" evidence="2">
    <location>
        <begin position="54"/>
        <end position="67"/>
    </location>
</feature>
<gene>
    <name evidence="3" type="ORF">NCTC13354_01172</name>
</gene>
<dbReference type="AlphaFoldDB" id="A0A448PEV8"/>
<dbReference type="EMBL" id="LR134476">
    <property type="protein sequence ID" value="VEI13457.1"/>
    <property type="molecule type" value="Genomic_DNA"/>
</dbReference>
<dbReference type="RefSeq" id="WP_126416569.1">
    <property type="nucleotide sequence ID" value="NZ_LR134476.1"/>
</dbReference>
<dbReference type="KEGG" id="tbw:NCTC13354_01172"/>
<organism evidence="3 4">
    <name type="scientific">Trueperella bialowiezensis</name>
    <dbReference type="NCBI Taxonomy" id="312285"/>
    <lineage>
        <taxon>Bacteria</taxon>
        <taxon>Bacillati</taxon>
        <taxon>Actinomycetota</taxon>
        <taxon>Actinomycetes</taxon>
        <taxon>Actinomycetales</taxon>
        <taxon>Actinomycetaceae</taxon>
        <taxon>Trueperella</taxon>
    </lineage>
</organism>
<evidence type="ECO:0000313" key="4">
    <source>
        <dbReference type="Proteomes" id="UP000269542"/>
    </source>
</evidence>
<reference evidence="3 4" key="1">
    <citation type="submission" date="2018-12" db="EMBL/GenBank/DDBJ databases">
        <authorList>
            <consortium name="Pathogen Informatics"/>
        </authorList>
    </citation>
    <scope>NUCLEOTIDE SEQUENCE [LARGE SCALE GENOMIC DNA]</scope>
    <source>
        <strain evidence="3 4">NCTC13354</strain>
    </source>
</reference>
<name>A0A448PEV8_9ACTO</name>
<keyword evidence="4" id="KW-1185">Reference proteome</keyword>
<feature type="region of interest" description="Disordered" evidence="2">
    <location>
        <begin position="48"/>
        <end position="67"/>
    </location>
</feature>
<evidence type="ECO:0000313" key="3">
    <source>
        <dbReference type="EMBL" id="VEI13457.1"/>
    </source>
</evidence>
<keyword evidence="1" id="KW-0175">Coiled coil</keyword>
<proteinExistence type="predicted"/>
<accession>A0A448PEV8</accession>
<dbReference type="Proteomes" id="UP000269542">
    <property type="component" value="Chromosome"/>
</dbReference>
<feature type="coiled-coil region" evidence="1">
    <location>
        <begin position="5"/>
        <end position="32"/>
    </location>
</feature>